<dbReference type="EMBL" id="NIRI02000042">
    <property type="protein sequence ID" value="KAG5449912.1"/>
    <property type="molecule type" value="Genomic_DNA"/>
</dbReference>
<proteinExistence type="predicted"/>
<name>A0A419PKL2_CLOSI</name>
<organism evidence="1 2">
    <name type="scientific">Clonorchis sinensis</name>
    <name type="common">Chinese liver fluke</name>
    <dbReference type="NCBI Taxonomy" id="79923"/>
    <lineage>
        <taxon>Eukaryota</taxon>
        <taxon>Metazoa</taxon>
        <taxon>Spiralia</taxon>
        <taxon>Lophotrochozoa</taxon>
        <taxon>Platyhelminthes</taxon>
        <taxon>Trematoda</taxon>
        <taxon>Digenea</taxon>
        <taxon>Opisthorchiida</taxon>
        <taxon>Opisthorchiata</taxon>
        <taxon>Opisthorchiidae</taxon>
        <taxon>Clonorchis</taxon>
    </lineage>
</organism>
<comment type="caution">
    <text evidence="1">The sequence shown here is derived from an EMBL/GenBank/DDBJ whole genome shotgun (WGS) entry which is preliminary data.</text>
</comment>
<keyword evidence="2" id="KW-1185">Reference proteome</keyword>
<gene>
    <name evidence="1" type="ORF">CSKR_103651</name>
</gene>
<dbReference type="Proteomes" id="UP000286415">
    <property type="component" value="Unassembled WGS sequence"/>
</dbReference>
<reference evidence="1 2" key="1">
    <citation type="journal article" date="2018" name="Biotechnol. Adv.">
        <title>Improved genomic resources and new bioinformatic workflow for the carcinogenic parasite Clonorchis sinensis: Biotechnological implications.</title>
        <authorList>
            <person name="Wang D."/>
            <person name="Korhonen P.K."/>
            <person name="Gasser R.B."/>
            <person name="Young N.D."/>
        </authorList>
    </citation>
    <scope>NUCLEOTIDE SEQUENCE [LARGE SCALE GENOMIC DNA]</scope>
    <source>
        <strain evidence="1">Cs-k2</strain>
    </source>
</reference>
<protein>
    <submittedName>
        <fullName evidence="1">Uncharacterized protein</fullName>
    </submittedName>
</protein>
<dbReference type="InParanoid" id="A0A419PKL2"/>
<accession>A0A419PKL2</accession>
<sequence>MRTDELAKLQQCSNKNVRNVLLKRQSLSHLKTQPTLRRLTKCATCWWLFLCYVVWKVHGVQQREVLEKYTHLQINLVFARDSPGTQLNLPFVMFSGLPDEPQEGRNRSSAVEEFSATLKQGCQKRRRPFACAPSLELVHLIFPGIITNTEEYVRSCQGTPFFIYATESS</sequence>
<reference evidence="1 2" key="2">
    <citation type="journal article" date="2021" name="Genomics">
        <title>High-quality reference genome for Clonorchis sinensis.</title>
        <authorList>
            <person name="Young N.D."/>
            <person name="Stroehlein A.J."/>
            <person name="Kinkar L."/>
            <person name="Wang T."/>
            <person name="Sohn W.M."/>
            <person name="Chang B.C.H."/>
            <person name="Kaur P."/>
            <person name="Weisz D."/>
            <person name="Dudchenko O."/>
            <person name="Aiden E.L."/>
            <person name="Korhonen P.K."/>
            <person name="Gasser R.B."/>
        </authorList>
    </citation>
    <scope>NUCLEOTIDE SEQUENCE [LARGE SCALE GENOMIC DNA]</scope>
    <source>
        <strain evidence="1">Cs-k2</strain>
    </source>
</reference>
<evidence type="ECO:0000313" key="2">
    <source>
        <dbReference type="Proteomes" id="UP000286415"/>
    </source>
</evidence>
<evidence type="ECO:0000313" key="1">
    <source>
        <dbReference type="EMBL" id="KAG5449912.1"/>
    </source>
</evidence>
<dbReference type="AlphaFoldDB" id="A0A419PKL2"/>